<dbReference type="EMBL" id="CP074133">
    <property type="protein sequence ID" value="QUX25303.1"/>
    <property type="molecule type" value="Genomic_DNA"/>
</dbReference>
<name>A0ABX8BWX8_9ACTN</name>
<evidence type="ECO:0000313" key="1">
    <source>
        <dbReference type="EMBL" id="QUX25303.1"/>
    </source>
</evidence>
<dbReference type="RefSeq" id="WP_220560833.1">
    <property type="nucleotide sequence ID" value="NZ_CP074133.1"/>
</dbReference>
<keyword evidence="2" id="KW-1185">Reference proteome</keyword>
<sequence length="129" mass="12369">MDGHPGTRGTRTLAVLLAVLVLACLACALVRTGTAAHTAPPAGSGAVPVAAATDAPATDTGGGAGHGDHACGVAPASASASGPPLLLAPLPLLWALVRAAHAPAPPVEDAPAAPRHGPGLLTLLCVQRV</sequence>
<accession>A0ABX8BWX8</accession>
<organism evidence="1 2">
    <name type="scientific">Nocardiopsis changdeensis</name>
    <dbReference type="NCBI Taxonomy" id="2831969"/>
    <lineage>
        <taxon>Bacteria</taxon>
        <taxon>Bacillati</taxon>
        <taxon>Actinomycetota</taxon>
        <taxon>Actinomycetes</taxon>
        <taxon>Streptosporangiales</taxon>
        <taxon>Nocardiopsidaceae</taxon>
        <taxon>Nocardiopsis</taxon>
    </lineage>
</organism>
<protein>
    <recommendedName>
        <fullName evidence="3">DUF2946 domain-containing protein</fullName>
    </recommendedName>
</protein>
<dbReference type="Proteomes" id="UP000676079">
    <property type="component" value="Chromosome"/>
</dbReference>
<dbReference type="Pfam" id="PF11162">
    <property type="entry name" value="DUF2946"/>
    <property type="match status" value="1"/>
</dbReference>
<dbReference type="InterPro" id="IPR021333">
    <property type="entry name" value="DUF2946"/>
</dbReference>
<evidence type="ECO:0000313" key="2">
    <source>
        <dbReference type="Proteomes" id="UP000676079"/>
    </source>
</evidence>
<gene>
    <name evidence="1" type="ORF">KGD84_14230</name>
</gene>
<reference evidence="1 2" key="1">
    <citation type="submission" date="2021-05" db="EMBL/GenBank/DDBJ databases">
        <title>Direct Submission.</title>
        <authorList>
            <person name="Li K."/>
            <person name="Gao J."/>
        </authorList>
    </citation>
    <scope>NUCLEOTIDE SEQUENCE [LARGE SCALE GENOMIC DNA]</scope>
    <source>
        <strain evidence="1 2">Mg02</strain>
    </source>
</reference>
<proteinExistence type="predicted"/>
<evidence type="ECO:0008006" key="3">
    <source>
        <dbReference type="Google" id="ProtNLM"/>
    </source>
</evidence>